<dbReference type="OrthoDB" id="6381640at2759"/>
<dbReference type="AlphaFoldDB" id="A0A8J5K180"/>
<accession>A0A8J5K180</accession>
<evidence type="ECO:0000313" key="2">
    <source>
        <dbReference type="EMBL" id="KAG7167506.1"/>
    </source>
</evidence>
<proteinExistence type="predicted"/>
<dbReference type="Proteomes" id="UP000747542">
    <property type="component" value="Unassembled WGS sequence"/>
</dbReference>
<evidence type="ECO:0000256" key="1">
    <source>
        <dbReference type="SAM" id="SignalP"/>
    </source>
</evidence>
<feature type="signal peptide" evidence="1">
    <location>
        <begin position="1"/>
        <end position="29"/>
    </location>
</feature>
<reference evidence="2" key="1">
    <citation type="journal article" date="2021" name="Sci. Adv.">
        <title>The American lobster genome reveals insights on longevity, neural, and immune adaptations.</title>
        <authorList>
            <person name="Polinski J.M."/>
            <person name="Zimin A.V."/>
            <person name="Clark K.F."/>
            <person name="Kohn A.B."/>
            <person name="Sadowski N."/>
            <person name="Timp W."/>
            <person name="Ptitsyn A."/>
            <person name="Khanna P."/>
            <person name="Romanova D.Y."/>
            <person name="Williams P."/>
            <person name="Greenwood S.J."/>
            <person name="Moroz L.L."/>
            <person name="Walt D.R."/>
            <person name="Bodnar A.G."/>
        </authorList>
    </citation>
    <scope>NUCLEOTIDE SEQUENCE</scope>
    <source>
        <strain evidence="2">GMGI-L3</strain>
    </source>
</reference>
<sequence>MLAGYPISYLHTHNMKLLLLTLLVAGASAGPSYTTVFSEQNGQGSSLDISDYVPDLLVANFDNVIDSVRQTGMWIYYDNINYNIDAGKVYFVHGIDISVNFPADYVDMSSSVRFAGSPFHMNEDTWTLYEGKSFTGQEYYGNEDSATLGNLAGKTFSIVLTGTSPWTVYCGENWVGISLCIYPDTDHDTGADGSVLDFGIYPDVTALHIPEYSIYSIKKGCWSNNVATPPKIQVDGRQENGAWGHFDL</sequence>
<feature type="chain" id="PRO_5035239430" evidence="1">
    <location>
        <begin position="30"/>
        <end position="248"/>
    </location>
</feature>
<comment type="caution">
    <text evidence="2">The sequence shown here is derived from an EMBL/GenBank/DDBJ whole genome shotgun (WGS) entry which is preliminary data.</text>
</comment>
<evidence type="ECO:0000313" key="3">
    <source>
        <dbReference type="Proteomes" id="UP000747542"/>
    </source>
</evidence>
<dbReference type="EMBL" id="JAHLQT010021643">
    <property type="protein sequence ID" value="KAG7167506.1"/>
    <property type="molecule type" value="Genomic_DNA"/>
</dbReference>
<organism evidence="2 3">
    <name type="scientific">Homarus americanus</name>
    <name type="common">American lobster</name>
    <dbReference type="NCBI Taxonomy" id="6706"/>
    <lineage>
        <taxon>Eukaryota</taxon>
        <taxon>Metazoa</taxon>
        <taxon>Ecdysozoa</taxon>
        <taxon>Arthropoda</taxon>
        <taxon>Crustacea</taxon>
        <taxon>Multicrustacea</taxon>
        <taxon>Malacostraca</taxon>
        <taxon>Eumalacostraca</taxon>
        <taxon>Eucarida</taxon>
        <taxon>Decapoda</taxon>
        <taxon>Pleocyemata</taxon>
        <taxon>Astacidea</taxon>
        <taxon>Nephropoidea</taxon>
        <taxon>Nephropidae</taxon>
        <taxon>Homarus</taxon>
    </lineage>
</organism>
<keyword evidence="1" id="KW-0732">Signal</keyword>
<gene>
    <name evidence="2" type="ORF">Hamer_G012971</name>
</gene>
<protein>
    <submittedName>
        <fullName evidence="2">Putative Beta/Gamma crystallin-containing protein 2</fullName>
    </submittedName>
</protein>
<name>A0A8J5K180_HOMAM</name>
<keyword evidence="3" id="KW-1185">Reference proteome</keyword>